<sequence length="48" mass="5834">MIKIEVSKESERHLREMLSKNSLYGTMQDIVDRAITNFYQGEKKRRFR</sequence>
<reference evidence="2" key="1">
    <citation type="journal article" date="2014" name="Sci. Data">
        <title>Genomes of diverse isolates of the marine cyanobacterium Prochlorococcus.</title>
        <authorList>
            <person name="Biller S."/>
            <person name="Berube P."/>
            <person name="Thompson J."/>
            <person name="Kelly L."/>
            <person name="Roggensack S."/>
            <person name="Awad L."/>
            <person name="Roache-Johnson K."/>
            <person name="Ding H."/>
            <person name="Giovannoni S.J."/>
            <person name="Moore L.R."/>
            <person name="Chisholm S.W."/>
        </authorList>
    </citation>
    <scope>NUCLEOTIDE SEQUENCE [LARGE SCALE GENOMIC DNA]</scope>
    <source>
        <strain evidence="2">PAC1</strain>
    </source>
</reference>
<dbReference type="EMBL" id="JNAX01000004">
    <property type="protein sequence ID" value="KGG21960.1"/>
    <property type="molecule type" value="Genomic_DNA"/>
</dbReference>
<accession>A0A0A2CAN2</accession>
<gene>
    <name evidence="1" type="ORF">EV03_0279</name>
</gene>
<name>A0A0A2CAN2_PROMR</name>
<protein>
    <submittedName>
        <fullName evidence="1">Uncharacterized protein</fullName>
    </submittedName>
</protein>
<evidence type="ECO:0000313" key="1">
    <source>
        <dbReference type="EMBL" id="KGG21960.1"/>
    </source>
</evidence>
<dbReference type="AlphaFoldDB" id="A0A0A2CAN2"/>
<organism evidence="1 2">
    <name type="scientific">Prochlorococcus marinus str. PAC1</name>
    <dbReference type="NCBI Taxonomy" id="59924"/>
    <lineage>
        <taxon>Bacteria</taxon>
        <taxon>Bacillati</taxon>
        <taxon>Cyanobacteriota</taxon>
        <taxon>Cyanophyceae</taxon>
        <taxon>Synechococcales</taxon>
        <taxon>Prochlorococcaceae</taxon>
        <taxon>Prochlorococcus</taxon>
    </lineage>
</organism>
<proteinExistence type="predicted"/>
<evidence type="ECO:0000313" key="2">
    <source>
        <dbReference type="Proteomes" id="UP000030392"/>
    </source>
</evidence>
<comment type="caution">
    <text evidence="1">The sequence shown here is derived from an EMBL/GenBank/DDBJ whole genome shotgun (WGS) entry which is preliminary data.</text>
</comment>
<dbReference type="Proteomes" id="UP000030392">
    <property type="component" value="Unassembled WGS sequence"/>
</dbReference>